<dbReference type="RefSeq" id="WP_004939258.1">
    <property type="nucleotide sequence ID" value="NZ_AORZ01000005.1"/>
</dbReference>
<evidence type="ECO:0000313" key="1">
    <source>
        <dbReference type="EMBL" id="EMF01996.1"/>
    </source>
</evidence>
<protein>
    <submittedName>
        <fullName evidence="1">Peptide synthetase</fullName>
    </submittedName>
</protein>
<accession>M3CDD2</accession>
<dbReference type="STRING" id="1223523.H340_03204"/>
<name>M3CDD2_STRM1</name>
<dbReference type="AlphaFoldDB" id="M3CDD2"/>
<dbReference type="eggNOG" id="ENOG5032XG0">
    <property type="taxonomic scope" value="Bacteria"/>
</dbReference>
<dbReference type="EMBL" id="AORZ01000005">
    <property type="protein sequence ID" value="EMF01996.1"/>
    <property type="molecule type" value="Genomic_DNA"/>
</dbReference>
<dbReference type="Proteomes" id="UP000011740">
    <property type="component" value="Unassembled WGS sequence"/>
</dbReference>
<organism evidence="1 2">
    <name type="scientific">Streptomyces mobaraensis (strain ATCC 29032 / DSM 40847 / JCM 4168 / NBRC 13819 / NCIMB 11159 / IPCR 16-22)</name>
    <dbReference type="NCBI Taxonomy" id="1223523"/>
    <lineage>
        <taxon>Bacteria</taxon>
        <taxon>Bacillati</taxon>
        <taxon>Actinomycetota</taxon>
        <taxon>Actinomycetes</taxon>
        <taxon>Kitasatosporales</taxon>
        <taxon>Streptomycetaceae</taxon>
        <taxon>Streptomyces</taxon>
    </lineage>
</organism>
<evidence type="ECO:0000313" key="2">
    <source>
        <dbReference type="Proteomes" id="UP000011740"/>
    </source>
</evidence>
<dbReference type="Gene3D" id="3.30.559.10">
    <property type="entry name" value="Chloramphenicol acetyltransferase-like domain"/>
    <property type="match status" value="1"/>
</dbReference>
<reference evidence="1 2" key="1">
    <citation type="journal article" date="2013" name="Genome Announc.">
        <title>Whole-Genome Shotgun Assembly and Analysis of the Genome of Streptomyces mobaraensis DSM 40847, a Strain for Industrial Production of Microbial Transglutaminase.</title>
        <authorList>
            <person name="Yang H."/>
            <person name="He T."/>
            <person name="Wu W."/>
            <person name="Zhu W."/>
            <person name="Lu B."/>
            <person name="Sun W."/>
        </authorList>
    </citation>
    <scope>NUCLEOTIDE SEQUENCE [LARGE SCALE GENOMIC DNA]</scope>
    <source>
        <strain evidence="1 2">DSM 40847</strain>
    </source>
</reference>
<gene>
    <name evidence="1" type="ORF">H340_03204</name>
</gene>
<dbReference type="SUPFAM" id="SSF52777">
    <property type="entry name" value="CoA-dependent acyltransferases"/>
    <property type="match status" value="1"/>
</dbReference>
<dbReference type="PATRIC" id="fig|1223523.3.peg.656"/>
<dbReference type="InterPro" id="IPR023213">
    <property type="entry name" value="CAT-like_dom_sf"/>
</dbReference>
<proteinExistence type="predicted"/>
<comment type="caution">
    <text evidence="1">The sequence shown here is derived from an EMBL/GenBank/DDBJ whole genome shotgun (WGS) entry which is preliminary data.</text>
</comment>
<sequence>MTAVSRARRADAGYSRPISPTERGYLAGALVTPPMAIQIFVEGEGAVTADELRRAVAVASEACPGARLVKRGNRWADSGITPPVLEVDGAALDRRTFDTAGSEVLRRPFSPVKGPNCEVLLLSGEPATIVFRAFHAVMDGKGVMTWAQEVFRALRGEEPVGAPSTETESGVVKRFGTGAPAPGPAPECPNPFDRLPAGRDTGDVSDVPWLWRRRTVEGNHNAVVARTAAALCALLPDEDCRFMVPVNIRRHDPSLASTANLSLPLFVDVPAGADRAQIQGRLLRAMFERQELSSIGAFPVTSSGMAPTLGAARATREHRETYPCTLVVSDLGKVDLDALSGGGFTAATAYSLPMHVPYAPAFLTVYQPPGRTEIGLSCRNEPGMAARADALLDLIAEELTGLPARTG</sequence>